<dbReference type="Pfam" id="PF01063">
    <property type="entry name" value="Aminotran_4"/>
    <property type="match status" value="1"/>
</dbReference>
<dbReference type="InterPro" id="IPR043132">
    <property type="entry name" value="BCAT-like_C"/>
</dbReference>
<evidence type="ECO:0000256" key="1">
    <source>
        <dbReference type="ARBA" id="ARBA00001933"/>
    </source>
</evidence>
<keyword evidence="12" id="KW-1185">Reference proteome</keyword>
<dbReference type="InterPro" id="IPR043131">
    <property type="entry name" value="BCAT-like_N"/>
</dbReference>
<dbReference type="RefSeq" id="WP_025803257.1">
    <property type="nucleotide sequence ID" value="NZ_CP053842.1"/>
</dbReference>
<dbReference type="InterPro" id="IPR036038">
    <property type="entry name" value="Aminotransferase-like"/>
</dbReference>
<comment type="similarity">
    <text evidence="5">Belongs to the class-IV pyridoxal-phosphate-dependent aminotransferase family.</text>
</comment>
<dbReference type="PANTHER" id="PTHR42743:SF11">
    <property type="entry name" value="AMINODEOXYCHORISMATE LYASE"/>
    <property type="match status" value="1"/>
</dbReference>
<keyword evidence="7" id="KW-0663">Pyridoxal phosphate</keyword>
<protein>
    <recommendedName>
        <fullName evidence="6">branched-chain-amino-acid transaminase</fullName>
        <ecNumber evidence="6">2.6.1.42</ecNumber>
    </recommendedName>
</protein>
<comment type="catalytic activity">
    <reaction evidence="10">
        <text>L-leucine + 2-oxoglutarate = 4-methyl-2-oxopentanoate + L-glutamate</text>
        <dbReference type="Rhea" id="RHEA:18321"/>
        <dbReference type="ChEBI" id="CHEBI:16810"/>
        <dbReference type="ChEBI" id="CHEBI:17865"/>
        <dbReference type="ChEBI" id="CHEBI:29985"/>
        <dbReference type="ChEBI" id="CHEBI:57427"/>
        <dbReference type="EC" id="2.6.1.42"/>
    </reaction>
</comment>
<dbReference type="Proteomes" id="UP000594749">
    <property type="component" value="Chromosome"/>
</dbReference>
<dbReference type="EMBL" id="CP063078">
    <property type="protein sequence ID" value="QOQ86795.1"/>
    <property type="molecule type" value="Genomic_DNA"/>
</dbReference>
<evidence type="ECO:0000256" key="2">
    <source>
        <dbReference type="ARBA" id="ARBA00004824"/>
    </source>
</evidence>
<accession>A0A7M1LH22</accession>
<sequence>MINELTGITYVNGEFVEAKEAKISAYDRGFIFGDGVYEVVPFLNAKLVDNDDFWQRFQSSLAKVEIKCPFSRDEFESIAYKLIEKNGIKSGGLYIEITRGAAPRDFHFITGLTPTVVAFVYEKNILENPKATTGLEVITFEDIRWKRRDIKSVSLLGQCIAKEAVHKAGVDECIMYENGFVTEASSSSVFIIKDKVLITKPLSNEILPGIRRKNILKFAHEAGLKTEERNFTLDELFNADEVFISAATLMLLPVVKVDQKLISGGKVGEFAPKLRELYAKKIKKEAGLI</sequence>
<dbReference type="SUPFAM" id="SSF56752">
    <property type="entry name" value="D-aminoacid aminotransferase-like PLP-dependent enzymes"/>
    <property type="match status" value="1"/>
</dbReference>
<comment type="pathway">
    <text evidence="3">Amino-acid biosynthesis; L-valine biosynthesis; L-valine from pyruvate: step 4/4.</text>
</comment>
<dbReference type="CDD" id="cd01558">
    <property type="entry name" value="D-AAT_like"/>
    <property type="match status" value="1"/>
</dbReference>
<dbReference type="FunFam" id="3.20.10.10:FF:000002">
    <property type="entry name" value="D-alanine aminotransferase"/>
    <property type="match status" value="1"/>
</dbReference>
<evidence type="ECO:0000256" key="7">
    <source>
        <dbReference type="ARBA" id="ARBA00022898"/>
    </source>
</evidence>
<dbReference type="Gene3D" id="3.30.470.10">
    <property type="match status" value="1"/>
</dbReference>
<evidence type="ECO:0000256" key="10">
    <source>
        <dbReference type="ARBA" id="ARBA00049229"/>
    </source>
</evidence>
<comment type="catalytic activity">
    <reaction evidence="8">
        <text>L-valine + 2-oxoglutarate = 3-methyl-2-oxobutanoate + L-glutamate</text>
        <dbReference type="Rhea" id="RHEA:24813"/>
        <dbReference type="ChEBI" id="CHEBI:11851"/>
        <dbReference type="ChEBI" id="CHEBI:16810"/>
        <dbReference type="ChEBI" id="CHEBI:29985"/>
        <dbReference type="ChEBI" id="CHEBI:57762"/>
        <dbReference type="EC" id="2.6.1.42"/>
    </reaction>
</comment>
<evidence type="ECO:0000256" key="6">
    <source>
        <dbReference type="ARBA" id="ARBA00013053"/>
    </source>
</evidence>
<keyword evidence="11" id="KW-0032">Aminotransferase</keyword>
<dbReference type="GO" id="GO:0005829">
    <property type="term" value="C:cytosol"/>
    <property type="evidence" value="ECO:0007669"/>
    <property type="project" value="TreeGrafter"/>
</dbReference>
<dbReference type="EC" id="2.6.1.42" evidence="6"/>
<dbReference type="GO" id="GO:0008652">
    <property type="term" value="P:amino acid biosynthetic process"/>
    <property type="evidence" value="ECO:0007669"/>
    <property type="project" value="UniProtKB-ARBA"/>
</dbReference>
<comment type="catalytic activity">
    <reaction evidence="9">
        <text>L-isoleucine + 2-oxoglutarate = (S)-3-methyl-2-oxopentanoate + L-glutamate</text>
        <dbReference type="Rhea" id="RHEA:24801"/>
        <dbReference type="ChEBI" id="CHEBI:16810"/>
        <dbReference type="ChEBI" id="CHEBI:29985"/>
        <dbReference type="ChEBI" id="CHEBI:35146"/>
        <dbReference type="ChEBI" id="CHEBI:58045"/>
        <dbReference type="EC" id="2.6.1.42"/>
    </reaction>
</comment>
<dbReference type="PANTHER" id="PTHR42743">
    <property type="entry name" value="AMINO-ACID AMINOTRANSFERASE"/>
    <property type="match status" value="1"/>
</dbReference>
<evidence type="ECO:0000256" key="4">
    <source>
        <dbReference type="ARBA" id="ARBA00005072"/>
    </source>
</evidence>
<name>A0A7M1LH22_9BACT</name>
<proteinExistence type="inferred from homology"/>
<dbReference type="InterPro" id="IPR050571">
    <property type="entry name" value="Class-IV_PLP-Dep_Aminotrnsfr"/>
</dbReference>
<organism evidence="11 12">
    <name type="scientific">Campylobacter corcagiensis</name>
    <dbReference type="NCBI Taxonomy" id="1448857"/>
    <lineage>
        <taxon>Bacteria</taxon>
        <taxon>Pseudomonadati</taxon>
        <taxon>Campylobacterota</taxon>
        <taxon>Epsilonproteobacteria</taxon>
        <taxon>Campylobacterales</taxon>
        <taxon>Campylobacteraceae</taxon>
        <taxon>Campylobacter</taxon>
    </lineage>
</organism>
<keyword evidence="11" id="KW-0808">Transferase</keyword>
<dbReference type="InterPro" id="IPR001544">
    <property type="entry name" value="Aminotrans_IV"/>
</dbReference>
<comment type="pathway">
    <text evidence="2">Amino-acid biosynthesis; L-isoleucine biosynthesis; L-isoleucine from 2-oxobutanoate: step 4/4.</text>
</comment>
<dbReference type="OrthoDB" id="9805628at2"/>
<comment type="pathway">
    <text evidence="4">Amino-acid biosynthesis; L-leucine biosynthesis; L-leucine from 3-methyl-2-oxobutanoate: step 4/4.</text>
</comment>
<dbReference type="AlphaFoldDB" id="A0A7M1LH22"/>
<evidence type="ECO:0000256" key="9">
    <source>
        <dbReference type="ARBA" id="ARBA00048798"/>
    </source>
</evidence>
<evidence type="ECO:0000256" key="8">
    <source>
        <dbReference type="ARBA" id="ARBA00048212"/>
    </source>
</evidence>
<evidence type="ECO:0000256" key="3">
    <source>
        <dbReference type="ARBA" id="ARBA00004931"/>
    </source>
</evidence>
<dbReference type="GO" id="GO:0004084">
    <property type="term" value="F:branched-chain-amino-acid transaminase activity"/>
    <property type="evidence" value="ECO:0007669"/>
    <property type="project" value="UniProtKB-EC"/>
</dbReference>
<dbReference type="Gene3D" id="3.20.10.10">
    <property type="entry name" value="D-amino Acid Aminotransferase, subunit A, domain 2"/>
    <property type="match status" value="1"/>
</dbReference>
<reference evidence="11 12" key="1">
    <citation type="submission" date="2020-10" db="EMBL/GenBank/DDBJ databases">
        <title>Campylobacter and Helicobacter PacBio genomes.</title>
        <authorList>
            <person name="Lane C."/>
        </authorList>
    </citation>
    <scope>NUCLEOTIDE SEQUENCE [LARGE SCALE GENOMIC DNA]</scope>
    <source>
        <strain evidence="11 12">2016D-0077</strain>
    </source>
</reference>
<evidence type="ECO:0000256" key="5">
    <source>
        <dbReference type="ARBA" id="ARBA00009320"/>
    </source>
</evidence>
<evidence type="ECO:0000313" key="11">
    <source>
        <dbReference type="EMBL" id="QOQ86795.1"/>
    </source>
</evidence>
<evidence type="ECO:0000313" key="12">
    <source>
        <dbReference type="Proteomes" id="UP000594749"/>
    </source>
</evidence>
<dbReference type="GO" id="GO:0046394">
    <property type="term" value="P:carboxylic acid biosynthetic process"/>
    <property type="evidence" value="ECO:0007669"/>
    <property type="project" value="UniProtKB-ARBA"/>
</dbReference>
<comment type="cofactor">
    <cofactor evidence="1">
        <name>pyridoxal 5'-phosphate</name>
        <dbReference type="ChEBI" id="CHEBI:597326"/>
    </cofactor>
</comment>
<gene>
    <name evidence="11" type="ORF">IMC76_06135</name>
</gene>